<gene>
    <name evidence="4" type="ORF">SAOR_15570</name>
</gene>
<dbReference type="NCBIfam" id="TIGR00654">
    <property type="entry name" value="PhzF_family"/>
    <property type="match status" value="1"/>
</dbReference>
<dbReference type="Pfam" id="PF02567">
    <property type="entry name" value="PhzC-PhzF"/>
    <property type="match status" value="1"/>
</dbReference>
<sequence>MADSLRALDFYQIDAFATRVFEGNPAAVVLLDAWPDDATLAAIAAEHNLAETAFVRPAYGQDAAVHELRWFTPTCEVELCGHATLASAHVLLRCRDGFTPPLTFSTRRAGRLGVDMADGMLWLDFPAQLVEAAAPPAALTAALGATPSAWRVGPNHMAVFDDPATVDALRPDLDALARHAAGDNRGLIVTAPAHDADHDFVSRYFAPHHGVDEDAVTGSAHCMLAPYWAQVLGRDTLAGRQRSRRGGTVACRLAGARVHLGGHAVCYAHGRIHIPDDRFPA</sequence>
<comment type="caution">
    <text evidence="4">The sequence shown here is derived from an EMBL/GenBank/DDBJ whole genome shotgun (WGS) entry which is preliminary data.</text>
</comment>
<dbReference type="PIRSF" id="PIRSF016184">
    <property type="entry name" value="PhzC_PhzF"/>
    <property type="match status" value="1"/>
</dbReference>
<keyword evidence="5" id="KW-1185">Reference proteome</keyword>
<dbReference type="GO" id="GO:0005737">
    <property type="term" value="C:cytoplasm"/>
    <property type="evidence" value="ECO:0007669"/>
    <property type="project" value="TreeGrafter"/>
</dbReference>
<evidence type="ECO:0000313" key="5">
    <source>
        <dbReference type="Proteomes" id="UP000283993"/>
    </source>
</evidence>
<evidence type="ECO:0000256" key="1">
    <source>
        <dbReference type="ARBA" id="ARBA00008270"/>
    </source>
</evidence>
<organism evidence="4 5">
    <name type="scientific">Salinisphaera orenii MK-B5</name>
    <dbReference type="NCBI Taxonomy" id="856730"/>
    <lineage>
        <taxon>Bacteria</taxon>
        <taxon>Pseudomonadati</taxon>
        <taxon>Pseudomonadota</taxon>
        <taxon>Gammaproteobacteria</taxon>
        <taxon>Salinisphaerales</taxon>
        <taxon>Salinisphaeraceae</taxon>
        <taxon>Salinisphaera</taxon>
    </lineage>
</organism>
<evidence type="ECO:0000313" key="4">
    <source>
        <dbReference type="EMBL" id="ROO24227.1"/>
    </source>
</evidence>
<dbReference type="AlphaFoldDB" id="A0A423PF59"/>
<dbReference type="GO" id="GO:0016853">
    <property type="term" value="F:isomerase activity"/>
    <property type="evidence" value="ECO:0007669"/>
    <property type="project" value="UniProtKB-KW"/>
</dbReference>
<comment type="similarity">
    <text evidence="1">Belongs to the PhzF family.</text>
</comment>
<keyword evidence="2 4" id="KW-0413">Isomerase</keyword>
<dbReference type="InterPro" id="IPR003719">
    <property type="entry name" value="Phenazine_PhzF-like"/>
</dbReference>
<dbReference type="Gene3D" id="3.10.310.10">
    <property type="entry name" value="Diaminopimelate Epimerase, Chain A, domain 1"/>
    <property type="match status" value="2"/>
</dbReference>
<evidence type="ECO:0000256" key="2">
    <source>
        <dbReference type="ARBA" id="ARBA00023235"/>
    </source>
</evidence>
<name>A0A423PF59_9GAMM</name>
<protein>
    <submittedName>
        <fullName evidence="4">Isomerase</fullName>
    </submittedName>
</protein>
<evidence type="ECO:0000256" key="3">
    <source>
        <dbReference type="PIRSR" id="PIRSR016184-1"/>
    </source>
</evidence>
<dbReference type="Proteomes" id="UP000283993">
    <property type="component" value="Unassembled WGS sequence"/>
</dbReference>
<dbReference type="PANTHER" id="PTHR13774">
    <property type="entry name" value="PHENAZINE BIOSYNTHESIS PROTEIN"/>
    <property type="match status" value="1"/>
</dbReference>
<reference evidence="4 5" key="1">
    <citation type="submission" date="2013-10" db="EMBL/GenBank/DDBJ databases">
        <title>Salinisphaera orenii MK-B5 Genome Sequencing.</title>
        <authorList>
            <person name="Lai Q."/>
            <person name="Li C."/>
            <person name="Shao Z."/>
        </authorList>
    </citation>
    <scope>NUCLEOTIDE SEQUENCE [LARGE SCALE GENOMIC DNA]</scope>
    <source>
        <strain evidence="4 5">MK-B5</strain>
    </source>
</reference>
<dbReference type="SUPFAM" id="SSF54506">
    <property type="entry name" value="Diaminopimelate epimerase-like"/>
    <property type="match status" value="1"/>
</dbReference>
<dbReference type="RefSeq" id="WP_123632237.1">
    <property type="nucleotide sequence ID" value="NZ_AYKH01000043.1"/>
</dbReference>
<dbReference type="EMBL" id="AYKH01000043">
    <property type="protein sequence ID" value="ROO24227.1"/>
    <property type="molecule type" value="Genomic_DNA"/>
</dbReference>
<proteinExistence type="inferred from homology"/>
<accession>A0A423PF59</accession>
<dbReference type="PANTHER" id="PTHR13774:SF17">
    <property type="entry name" value="PHENAZINE BIOSYNTHESIS-LIKE DOMAIN-CONTAINING PROTEIN"/>
    <property type="match status" value="1"/>
</dbReference>
<feature type="active site" evidence="3">
    <location>
        <position position="51"/>
    </location>
</feature>